<evidence type="ECO:0000313" key="3">
    <source>
        <dbReference type="EMBL" id="SQB65566.1"/>
    </source>
</evidence>
<sequence>MVKKVWGVGLTAETESGKSLDTWFPYIYEGDVDEAKAKALAATLTHLEGKDDARMIINKVITVTADLEDDVQSAPDGYLRLHSLSRRMVKPNTLSLEGLFDKLNMVAWTSRGACDYENFEETRLRLMTKYGIGANIRCVDRIPRMTTYVTPSGVRIAHTENVRLGAYLHPGTQIGYTGFVNYNAGTLGAARIEGRLSQGVTVDEGTTLAGGASTAGTLAVGMHKRVSLGKNCHMGANSGLAVPLGDDCVIEGGLYLNSDTKVYYMPSGGVMPGETGFFMEPKTMLAEELSGVSHALFRRNSQTGRVEAVSRGGAAIEFSD</sequence>
<evidence type="ECO:0000259" key="1">
    <source>
        <dbReference type="Pfam" id="PF14789"/>
    </source>
</evidence>
<evidence type="ECO:0000313" key="5">
    <source>
        <dbReference type="Proteomes" id="UP000553981"/>
    </source>
</evidence>
<keyword evidence="3" id="KW-0808">Transferase</keyword>
<dbReference type="Proteomes" id="UP000250245">
    <property type="component" value="Unassembled WGS sequence"/>
</dbReference>
<dbReference type="GeneID" id="55565094"/>
<dbReference type="SUPFAM" id="SSF51161">
    <property type="entry name" value="Trimeric LpxA-like enzymes"/>
    <property type="match status" value="1"/>
</dbReference>
<gene>
    <name evidence="3" type="primary">dapD</name>
    <name evidence="2" type="ORF">HHJ67_05285</name>
    <name evidence="3" type="ORF">NCTC11820_01634</name>
</gene>
<dbReference type="Pfam" id="PF14602">
    <property type="entry name" value="Hexapep_2"/>
    <property type="match status" value="1"/>
</dbReference>
<dbReference type="Gene3D" id="3.30.60.70">
    <property type="entry name" value="Trimeric LpxA-like enzymes"/>
    <property type="match status" value="1"/>
</dbReference>
<evidence type="ECO:0000313" key="4">
    <source>
        <dbReference type="Proteomes" id="UP000250245"/>
    </source>
</evidence>
<dbReference type="Gene3D" id="3.30.70.2010">
    <property type="match status" value="1"/>
</dbReference>
<protein>
    <submittedName>
        <fullName evidence="3">2,3,4,5-tetrahydropyridine-2,6-dicarboxylate N-succinyltransferase</fullName>
        <ecNumber evidence="3">2.3.1.117</ecNumber>
    </submittedName>
</protein>
<accession>A0A2X2YMB1</accession>
<dbReference type="EMBL" id="UASJ01000001">
    <property type="protein sequence ID" value="SQB65566.1"/>
    <property type="molecule type" value="Genomic_DNA"/>
</dbReference>
<dbReference type="Proteomes" id="UP000553981">
    <property type="component" value="Unassembled WGS sequence"/>
</dbReference>
<dbReference type="Gene3D" id="2.160.10.10">
    <property type="entry name" value="Hexapeptide repeat proteins"/>
    <property type="match status" value="1"/>
</dbReference>
<reference evidence="2 5" key="2">
    <citation type="submission" date="2020-04" db="EMBL/GenBank/DDBJ databases">
        <title>Antimicrobial susceptibility and clonality of vaginal-derived multi-drug resistant Mobiluncus isolates in China.</title>
        <authorList>
            <person name="Zhang X."/>
        </authorList>
    </citation>
    <scope>NUCLEOTIDE SEQUENCE [LARGE SCALE GENOMIC DNA]</scope>
    <source>
        <strain evidence="2 5">19</strain>
    </source>
</reference>
<feature type="domain" description="2,3,4,5-tetrahydropyridine-2,6-dicarboxylate N-succinyltransferase middle" evidence="1">
    <location>
        <begin position="103"/>
        <end position="144"/>
    </location>
</feature>
<keyword evidence="3" id="KW-0012">Acyltransferase</keyword>
<dbReference type="InterPro" id="IPR011004">
    <property type="entry name" value="Trimer_LpxA-like_sf"/>
</dbReference>
<organism evidence="3 4">
    <name type="scientific">Mobiluncus curtisii</name>
    <dbReference type="NCBI Taxonomy" id="2051"/>
    <lineage>
        <taxon>Bacteria</taxon>
        <taxon>Bacillati</taxon>
        <taxon>Actinomycetota</taxon>
        <taxon>Actinomycetes</taxon>
        <taxon>Actinomycetales</taxon>
        <taxon>Actinomycetaceae</taxon>
        <taxon>Mobiluncus</taxon>
    </lineage>
</organism>
<reference evidence="3 4" key="1">
    <citation type="submission" date="2018-06" db="EMBL/GenBank/DDBJ databases">
        <authorList>
            <consortium name="Pathogen Informatics"/>
            <person name="Doyle S."/>
        </authorList>
    </citation>
    <scope>NUCLEOTIDE SEQUENCE [LARGE SCALE GENOMIC DNA]</scope>
    <source>
        <strain evidence="3 4">NCTC11820</strain>
    </source>
</reference>
<proteinExistence type="predicted"/>
<dbReference type="AlphaFoldDB" id="A0A2X2YMB1"/>
<name>A0A2X2YMB1_9ACTO</name>
<dbReference type="OMA" id="TVLDTWF"/>
<dbReference type="GO" id="GO:0008666">
    <property type="term" value="F:2,3,4,5-tetrahydropyridine-2,6-dicarboxylate N-succinyltransferase activity"/>
    <property type="evidence" value="ECO:0007669"/>
    <property type="project" value="UniProtKB-EC"/>
</dbReference>
<dbReference type="InterPro" id="IPR032784">
    <property type="entry name" value="THDPS_M"/>
</dbReference>
<dbReference type="EMBL" id="JABCUI010000002">
    <property type="protein sequence ID" value="NMW87165.1"/>
    <property type="molecule type" value="Genomic_DNA"/>
</dbReference>
<dbReference type="InterPro" id="IPR001451">
    <property type="entry name" value="Hexapep"/>
</dbReference>
<dbReference type="Pfam" id="PF14789">
    <property type="entry name" value="THDPS_M"/>
    <property type="match status" value="1"/>
</dbReference>
<dbReference type="EC" id="2.3.1.117" evidence="3"/>
<evidence type="ECO:0000313" key="2">
    <source>
        <dbReference type="EMBL" id="NMW87165.1"/>
    </source>
</evidence>
<dbReference type="RefSeq" id="WP_004007483.1">
    <property type="nucleotide sequence ID" value="NZ_CP068112.1"/>
</dbReference>
<dbReference type="InterPro" id="IPR038361">
    <property type="entry name" value="THDPS_M_sf"/>
</dbReference>